<dbReference type="Gene3D" id="2.60.40.10">
    <property type="entry name" value="Immunoglobulins"/>
    <property type="match status" value="1"/>
</dbReference>
<name>A0AAV2RH75_MEGNR</name>
<dbReference type="InterPro" id="IPR013783">
    <property type="entry name" value="Ig-like_fold"/>
</dbReference>
<evidence type="ECO:0000259" key="1">
    <source>
        <dbReference type="PROSITE" id="PS50835"/>
    </source>
</evidence>
<dbReference type="SUPFAM" id="SSF48726">
    <property type="entry name" value="Immunoglobulin"/>
    <property type="match status" value="1"/>
</dbReference>
<reference evidence="2 3" key="1">
    <citation type="submission" date="2024-05" db="EMBL/GenBank/DDBJ databases">
        <authorList>
            <person name="Wallberg A."/>
        </authorList>
    </citation>
    <scope>NUCLEOTIDE SEQUENCE [LARGE SCALE GENOMIC DNA]</scope>
</reference>
<evidence type="ECO:0000313" key="3">
    <source>
        <dbReference type="Proteomes" id="UP001497623"/>
    </source>
</evidence>
<dbReference type="Pfam" id="PF13927">
    <property type="entry name" value="Ig_3"/>
    <property type="match status" value="1"/>
</dbReference>
<organism evidence="2 3">
    <name type="scientific">Meganyctiphanes norvegica</name>
    <name type="common">Northern krill</name>
    <name type="synonym">Thysanopoda norvegica</name>
    <dbReference type="NCBI Taxonomy" id="48144"/>
    <lineage>
        <taxon>Eukaryota</taxon>
        <taxon>Metazoa</taxon>
        <taxon>Ecdysozoa</taxon>
        <taxon>Arthropoda</taxon>
        <taxon>Crustacea</taxon>
        <taxon>Multicrustacea</taxon>
        <taxon>Malacostraca</taxon>
        <taxon>Eumalacostraca</taxon>
        <taxon>Eucarida</taxon>
        <taxon>Euphausiacea</taxon>
        <taxon>Euphausiidae</taxon>
        <taxon>Meganyctiphanes</taxon>
    </lineage>
</organism>
<feature type="domain" description="Ig-like" evidence="1">
    <location>
        <begin position="4"/>
        <end position="94"/>
    </location>
</feature>
<dbReference type="Proteomes" id="UP001497623">
    <property type="component" value="Unassembled WGS sequence"/>
</dbReference>
<keyword evidence="3" id="KW-1185">Reference proteome</keyword>
<dbReference type="PANTHER" id="PTHR23278">
    <property type="entry name" value="SIDESTEP PROTEIN"/>
    <property type="match status" value="1"/>
</dbReference>
<dbReference type="EMBL" id="CAXKWB010020624">
    <property type="protein sequence ID" value="CAL4122697.1"/>
    <property type="molecule type" value="Genomic_DNA"/>
</dbReference>
<accession>A0AAV2RH75</accession>
<comment type="caution">
    <text evidence="2">The sequence shown here is derived from an EMBL/GenBank/DDBJ whole genome shotgun (WGS) entry which is preliminary data.</text>
</comment>
<protein>
    <recommendedName>
        <fullName evidence="1">Ig-like domain-containing protein</fullName>
    </recommendedName>
</protein>
<dbReference type="PROSITE" id="PS50835">
    <property type="entry name" value="IG_LIKE"/>
    <property type="match status" value="1"/>
</dbReference>
<evidence type="ECO:0000313" key="2">
    <source>
        <dbReference type="EMBL" id="CAL4122697.1"/>
    </source>
</evidence>
<dbReference type="InterPro" id="IPR036179">
    <property type="entry name" value="Ig-like_dom_sf"/>
</dbReference>
<dbReference type="PANTHER" id="PTHR23278:SF19">
    <property type="entry name" value="OBSCURIN"/>
    <property type="match status" value="1"/>
</dbReference>
<dbReference type="AlphaFoldDB" id="A0AAV2RH75"/>
<sequence>MYAPVCAPGQKLEYSVAHHDTANISCHVDAEPGNVTFTWRFNSSGSLLELDGRASHLGRMSVLPYTPASPGDYGLLICTARNNIGVQLQPCIINVTQAKPPVLLEDCVIRNQTTHSLCVTCRGLPTELP</sequence>
<feature type="non-terminal residue" evidence="2">
    <location>
        <position position="129"/>
    </location>
</feature>
<gene>
    <name evidence="2" type="ORF">MNOR_LOCUS23419</name>
</gene>
<proteinExistence type="predicted"/>
<dbReference type="InterPro" id="IPR007110">
    <property type="entry name" value="Ig-like_dom"/>
</dbReference>